<keyword evidence="5 7" id="KW-0472">Membrane</keyword>
<keyword evidence="2 7" id="KW-0808">Transferase</keyword>
<gene>
    <name evidence="10" type="ORF">QTG54_003231</name>
</gene>
<feature type="chain" id="PRO_5042030478" description="Palmitoyltransferase" evidence="8">
    <location>
        <begin position="27"/>
        <end position="417"/>
    </location>
</feature>
<reference evidence="10" key="1">
    <citation type="submission" date="2023-06" db="EMBL/GenBank/DDBJ databases">
        <title>Survivors Of The Sea: Transcriptome response of Skeletonema marinoi to long-term dormancy.</title>
        <authorList>
            <person name="Pinder M.I.M."/>
            <person name="Kourtchenko O."/>
            <person name="Robertson E.K."/>
            <person name="Larsson T."/>
            <person name="Maumus F."/>
            <person name="Osuna-Cruz C.M."/>
            <person name="Vancaester E."/>
            <person name="Stenow R."/>
            <person name="Vandepoele K."/>
            <person name="Ploug H."/>
            <person name="Bruchert V."/>
            <person name="Godhe A."/>
            <person name="Topel M."/>
        </authorList>
    </citation>
    <scope>NUCLEOTIDE SEQUENCE</scope>
    <source>
        <strain evidence="10">R05AC</strain>
    </source>
</reference>
<dbReference type="Proteomes" id="UP001224775">
    <property type="component" value="Unassembled WGS sequence"/>
</dbReference>
<evidence type="ECO:0000256" key="8">
    <source>
        <dbReference type="SAM" id="SignalP"/>
    </source>
</evidence>
<comment type="similarity">
    <text evidence="7">Belongs to the DHHC palmitoyltransferase family.</text>
</comment>
<keyword evidence="4 7" id="KW-1133">Transmembrane helix</keyword>
<feature type="transmembrane region" description="Helical" evidence="7">
    <location>
        <begin position="68"/>
        <end position="89"/>
    </location>
</feature>
<organism evidence="10 11">
    <name type="scientific">Skeletonema marinoi</name>
    <dbReference type="NCBI Taxonomy" id="267567"/>
    <lineage>
        <taxon>Eukaryota</taxon>
        <taxon>Sar</taxon>
        <taxon>Stramenopiles</taxon>
        <taxon>Ochrophyta</taxon>
        <taxon>Bacillariophyta</taxon>
        <taxon>Coscinodiscophyceae</taxon>
        <taxon>Thalassiosirophycidae</taxon>
        <taxon>Thalassiosirales</taxon>
        <taxon>Skeletonemataceae</taxon>
        <taxon>Skeletonema</taxon>
        <taxon>Skeletonema marinoi-dohrnii complex</taxon>
    </lineage>
</organism>
<evidence type="ECO:0000256" key="1">
    <source>
        <dbReference type="ARBA" id="ARBA00004141"/>
    </source>
</evidence>
<comment type="subcellular location">
    <subcellularLocation>
        <location evidence="1">Membrane</location>
        <topology evidence="1">Multi-pass membrane protein</topology>
    </subcellularLocation>
</comment>
<dbReference type="Pfam" id="PF01529">
    <property type="entry name" value="DHHC"/>
    <property type="match status" value="1"/>
</dbReference>
<feature type="signal peptide" evidence="8">
    <location>
        <begin position="1"/>
        <end position="26"/>
    </location>
</feature>
<evidence type="ECO:0000259" key="9">
    <source>
        <dbReference type="Pfam" id="PF01529"/>
    </source>
</evidence>
<dbReference type="GO" id="GO:0005783">
    <property type="term" value="C:endoplasmic reticulum"/>
    <property type="evidence" value="ECO:0007669"/>
    <property type="project" value="TreeGrafter"/>
</dbReference>
<protein>
    <recommendedName>
        <fullName evidence="7">Palmitoyltransferase</fullName>
        <ecNumber evidence="7">2.3.1.225</ecNumber>
    </recommendedName>
</protein>
<dbReference type="EC" id="2.3.1.225" evidence="7"/>
<feature type="transmembrane region" description="Helical" evidence="7">
    <location>
        <begin position="193"/>
        <end position="217"/>
    </location>
</feature>
<dbReference type="EMBL" id="JATAAI010000004">
    <property type="protein sequence ID" value="KAK1746624.1"/>
    <property type="molecule type" value="Genomic_DNA"/>
</dbReference>
<keyword evidence="8" id="KW-0732">Signal</keyword>
<evidence type="ECO:0000313" key="11">
    <source>
        <dbReference type="Proteomes" id="UP001224775"/>
    </source>
</evidence>
<dbReference type="AlphaFoldDB" id="A0AAD9DHT8"/>
<dbReference type="InterPro" id="IPR001594">
    <property type="entry name" value="Palmitoyltrfase_DHHC"/>
</dbReference>
<comment type="caution">
    <text evidence="10">The sequence shown here is derived from an EMBL/GenBank/DDBJ whole genome shotgun (WGS) entry which is preliminary data.</text>
</comment>
<feature type="transmembrane region" description="Helical" evidence="7">
    <location>
        <begin position="260"/>
        <end position="281"/>
    </location>
</feature>
<keyword evidence="6 7" id="KW-0012">Acyltransferase</keyword>
<accession>A0AAD9DHT8</accession>
<dbReference type="GO" id="GO:0016020">
    <property type="term" value="C:membrane"/>
    <property type="evidence" value="ECO:0007669"/>
    <property type="project" value="UniProtKB-SubCell"/>
</dbReference>
<evidence type="ECO:0000256" key="7">
    <source>
        <dbReference type="RuleBase" id="RU079119"/>
    </source>
</evidence>
<dbReference type="InterPro" id="IPR039859">
    <property type="entry name" value="PFA4/ZDH16/20/ERF2-like"/>
</dbReference>
<name>A0AAD9DHT8_9STRA</name>
<proteinExistence type="inferred from homology"/>
<evidence type="ECO:0000313" key="10">
    <source>
        <dbReference type="EMBL" id="KAK1746624.1"/>
    </source>
</evidence>
<keyword evidence="11" id="KW-1185">Reference proteome</keyword>
<comment type="catalytic activity">
    <reaction evidence="7">
        <text>L-cysteinyl-[protein] + hexadecanoyl-CoA = S-hexadecanoyl-L-cysteinyl-[protein] + CoA</text>
        <dbReference type="Rhea" id="RHEA:36683"/>
        <dbReference type="Rhea" id="RHEA-COMP:10131"/>
        <dbReference type="Rhea" id="RHEA-COMP:11032"/>
        <dbReference type="ChEBI" id="CHEBI:29950"/>
        <dbReference type="ChEBI" id="CHEBI:57287"/>
        <dbReference type="ChEBI" id="CHEBI:57379"/>
        <dbReference type="ChEBI" id="CHEBI:74151"/>
        <dbReference type="EC" id="2.3.1.225"/>
    </reaction>
</comment>
<sequence>MMIIITTAAIAFTLFSLFFIYACAIADPDTSNVGRFCTKELPSFLYQQLEKTVGKKVLSRLNTLKDRAFQLVYLTVVLGSWSIMFCYGYEEIEKSNYISTYHQYSGYVVFLMCMSSFHCACNTPPGSVTARSMPLFEHYEYDDVLYKKQTCPTLKIRKISRSKYDRFTRRHVPRFDHFCGWINQAVGEQNYRWFLLFLTVHVVMCFYGSWAVFRVLYGEVMEKDLLNASFFNAITGAEVQADSWIVFHYLFLRHTQLCSVFILMSVMTVVLCLFLCFHLYITSKNMTTNEFFKWKSVRRWHKKEKQKYEQSLQYREVADKKTNNIESKNSTGVPGELSDVDVGCIGPRGELLQHSTSSEVMDPGQLPTNIYDKGIIANFKEVLYPYSFREEAIQRYMISVSNQRESTKEREGKPKTI</sequence>
<dbReference type="PANTHER" id="PTHR22883">
    <property type="entry name" value="ZINC FINGER DHHC DOMAIN CONTAINING PROTEIN"/>
    <property type="match status" value="1"/>
</dbReference>
<keyword evidence="3 7" id="KW-0812">Transmembrane</keyword>
<dbReference type="PANTHER" id="PTHR22883:SF445">
    <property type="entry name" value="PALMITOYLTRANSFERASE"/>
    <property type="match status" value="1"/>
</dbReference>
<evidence type="ECO:0000256" key="3">
    <source>
        <dbReference type="ARBA" id="ARBA00022692"/>
    </source>
</evidence>
<evidence type="ECO:0000256" key="5">
    <source>
        <dbReference type="ARBA" id="ARBA00023136"/>
    </source>
</evidence>
<evidence type="ECO:0000256" key="2">
    <source>
        <dbReference type="ARBA" id="ARBA00022679"/>
    </source>
</evidence>
<dbReference type="GO" id="GO:0019706">
    <property type="term" value="F:protein-cysteine S-palmitoyltransferase activity"/>
    <property type="evidence" value="ECO:0007669"/>
    <property type="project" value="UniProtKB-EC"/>
</dbReference>
<dbReference type="GO" id="GO:0005794">
    <property type="term" value="C:Golgi apparatus"/>
    <property type="evidence" value="ECO:0007669"/>
    <property type="project" value="TreeGrafter"/>
</dbReference>
<comment type="domain">
    <text evidence="7">The DHHC domain is required for palmitoyltransferase activity.</text>
</comment>
<evidence type="ECO:0000256" key="6">
    <source>
        <dbReference type="ARBA" id="ARBA00023315"/>
    </source>
</evidence>
<feature type="domain" description="Palmitoyltransferase DHHC" evidence="9">
    <location>
        <begin position="147"/>
        <end position="295"/>
    </location>
</feature>
<dbReference type="GO" id="GO:0006612">
    <property type="term" value="P:protein targeting to membrane"/>
    <property type="evidence" value="ECO:0007669"/>
    <property type="project" value="TreeGrafter"/>
</dbReference>
<dbReference type="PROSITE" id="PS50216">
    <property type="entry name" value="DHHC"/>
    <property type="match status" value="1"/>
</dbReference>
<evidence type="ECO:0000256" key="4">
    <source>
        <dbReference type="ARBA" id="ARBA00022989"/>
    </source>
</evidence>